<keyword evidence="3" id="KW-1185">Reference proteome</keyword>
<dbReference type="Proteomes" id="UP000466586">
    <property type="component" value="Unassembled WGS sequence"/>
</dbReference>
<evidence type="ECO:0000313" key="2">
    <source>
        <dbReference type="EMBL" id="MXV53170.1"/>
    </source>
</evidence>
<comment type="caution">
    <text evidence="2">The sequence shown here is derived from an EMBL/GenBank/DDBJ whole genome shotgun (WGS) entry which is preliminary data.</text>
</comment>
<evidence type="ECO:0000313" key="3">
    <source>
        <dbReference type="Proteomes" id="UP000466586"/>
    </source>
</evidence>
<dbReference type="AlphaFoldDB" id="A0A7K1YFH4"/>
<dbReference type="RefSeq" id="WP_160846347.1">
    <property type="nucleotide sequence ID" value="NZ_WVHT01000014.1"/>
</dbReference>
<dbReference type="InterPro" id="IPR025309">
    <property type="entry name" value="KTSC_dom"/>
</dbReference>
<dbReference type="Pfam" id="PF13619">
    <property type="entry name" value="KTSC"/>
    <property type="match status" value="1"/>
</dbReference>
<name>A0A7K1YFH4_9SPHI</name>
<organism evidence="2 3">
    <name type="scientific">Hufsiella arboris</name>
    <dbReference type="NCBI Taxonomy" id="2695275"/>
    <lineage>
        <taxon>Bacteria</taxon>
        <taxon>Pseudomonadati</taxon>
        <taxon>Bacteroidota</taxon>
        <taxon>Sphingobacteriia</taxon>
        <taxon>Sphingobacteriales</taxon>
        <taxon>Sphingobacteriaceae</taxon>
        <taxon>Hufsiella</taxon>
    </lineage>
</organism>
<feature type="domain" description="KTSC" evidence="1">
    <location>
        <begin position="3"/>
        <end position="59"/>
    </location>
</feature>
<gene>
    <name evidence="2" type="ORF">GS399_19565</name>
</gene>
<proteinExistence type="predicted"/>
<sequence length="65" mass="7614">MPSAVINEIVYDQQKELLRVVFVTGIIYEYQRVPEKVYKELKASLVKGRYLNHHVKGKYAFEKVG</sequence>
<evidence type="ECO:0000259" key="1">
    <source>
        <dbReference type="Pfam" id="PF13619"/>
    </source>
</evidence>
<protein>
    <submittedName>
        <fullName evidence="2">KTSC domain-containing protein</fullName>
    </submittedName>
</protein>
<dbReference type="EMBL" id="WVHT01000014">
    <property type="protein sequence ID" value="MXV53170.1"/>
    <property type="molecule type" value="Genomic_DNA"/>
</dbReference>
<reference evidence="2 3" key="1">
    <citation type="submission" date="2019-11" db="EMBL/GenBank/DDBJ databases">
        <title>Pedobacter sp. HMF7647 Genome sequencing and assembly.</title>
        <authorList>
            <person name="Kang H."/>
            <person name="Kim H."/>
            <person name="Joh K."/>
        </authorList>
    </citation>
    <scope>NUCLEOTIDE SEQUENCE [LARGE SCALE GENOMIC DNA]</scope>
    <source>
        <strain evidence="2 3">HMF7647</strain>
    </source>
</reference>
<accession>A0A7K1YFH4</accession>